<evidence type="ECO:0000259" key="2">
    <source>
        <dbReference type="PROSITE" id="PS50157"/>
    </source>
</evidence>
<evidence type="ECO:0000256" key="1">
    <source>
        <dbReference type="PROSITE-ProRule" id="PRU00042"/>
    </source>
</evidence>
<proteinExistence type="predicted"/>
<dbReference type="EMBL" id="RRYP01033643">
    <property type="protein sequence ID" value="TNV70700.1"/>
    <property type="molecule type" value="Genomic_DNA"/>
</dbReference>
<accession>A0A8J8SU06</accession>
<dbReference type="InterPro" id="IPR013087">
    <property type="entry name" value="Znf_C2H2_type"/>
</dbReference>
<sequence length="147" mass="16772">MSMHLARHQISRSIYGSRVEKAINLKTLFTPRPQPTPQQALVIKPVEEPVQTNITNEEEKEQLVSADEILAAFTQPNIEIQNVEPQPTPAKKNQCPICFKEMSTGFNLKKHMKVVHSDAPKKYLKHIKKDKNSFAKYAIKVSRILLV</sequence>
<keyword evidence="4" id="KW-1185">Reference proteome</keyword>
<keyword evidence="1" id="KW-0863">Zinc-finger</keyword>
<organism evidence="3 4">
    <name type="scientific">Halteria grandinella</name>
    <dbReference type="NCBI Taxonomy" id="5974"/>
    <lineage>
        <taxon>Eukaryota</taxon>
        <taxon>Sar</taxon>
        <taxon>Alveolata</taxon>
        <taxon>Ciliophora</taxon>
        <taxon>Intramacronucleata</taxon>
        <taxon>Spirotrichea</taxon>
        <taxon>Stichotrichia</taxon>
        <taxon>Sporadotrichida</taxon>
        <taxon>Halteriidae</taxon>
        <taxon>Halteria</taxon>
    </lineage>
</organism>
<gene>
    <name evidence="3" type="ORF">FGO68_gene3509</name>
</gene>
<dbReference type="Proteomes" id="UP000785679">
    <property type="component" value="Unassembled WGS sequence"/>
</dbReference>
<dbReference type="AlphaFoldDB" id="A0A8J8SU06"/>
<keyword evidence="1" id="KW-0479">Metal-binding</keyword>
<comment type="caution">
    <text evidence="3">The sequence shown here is derived from an EMBL/GenBank/DDBJ whole genome shotgun (WGS) entry which is preliminary data.</text>
</comment>
<dbReference type="Gene3D" id="3.30.160.60">
    <property type="entry name" value="Classic Zinc Finger"/>
    <property type="match status" value="1"/>
</dbReference>
<feature type="domain" description="C2H2-type" evidence="2">
    <location>
        <begin position="93"/>
        <end position="121"/>
    </location>
</feature>
<dbReference type="GO" id="GO:0008270">
    <property type="term" value="F:zinc ion binding"/>
    <property type="evidence" value="ECO:0007669"/>
    <property type="project" value="UniProtKB-KW"/>
</dbReference>
<evidence type="ECO:0000313" key="4">
    <source>
        <dbReference type="Proteomes" id="UP000785679"/>
    </source>
</evidence>
<protein>
    <recommendedName>
        <fullName evidence="2">C2H2-type domain-containing protein</fullName>
    </recommendedName>
</protein>
<name>A0A8J8SU06_HALGN</name>
<dbReference type="PROSITE" id="PS50157">
    <property type="entry name" value="ZINC_FINGER_C2H2_2"/>
    <property type="match status" value="1"/>
</dbReference>
<evidence type="ECO:0000313" key="3">
    <source>
        <dbReference type="EMBL" id="TNV70700.1"/>
    </source>
</evidence>
<dbReference type="PROSITE" id="PS00028">
    <property type="entry name" value="ZINC_FINGER_C2H2_1"/>
    <property type="match status" value="1"/>
</dbReference>
<keyword evidence="1" id="KW-0862">Zinc</keyword>
<reference evidence="3" key="1">
    <citation type="submission" date="2019-06" db="EMBL/GenBank/DDBJ databases">
        <authorList>
            <person name="Zheng W."/>
        </authorList>
    </citation>
    <scope>NUCLEOTIDE SEQUENCE</scope>
    <source>
        <strain evidence="3">QDHG01</strain>
    </source>
</reference>